<accession>A0AAD9IYV8</accession>
<dbReference type="EMBL" id="JAODUP010000934">
    <property type="protein sequence ID" value="KAK2142610.1"/>
    <property type="molecule type" value="Genomic_DNA"/>
</dbReference>
<evidence type="ECO:0000256" key="4">
    <source>
        <dbReference type="ARBA" id="ARBA00022475"/>
    </source>
</evidence>
<sequence>MGTFSLILAASYLLVLCIAPQSPPPVTRRRPKLTMRMKSCSVDTPGDRPTPSYLHDNTMKGSESFSSAPGGFVEYLWRGSQSRMSSHGSSGSEYDRKLASSPKSGPPHHSPVTSRSRRRKLNMRMKSFSVDTPEPPKTTFDESSKKKSSSFTNAASCFGAPASPLPAVSRRAKFLLGSGSVDIEDGYDSLSPRSNQSLSPRSGSPMTVKCKPQNIYVVLYNYRLRVRGDVDLKAGTRVTVTDMSDPDWWKGRSNGRYGYFPSSYVMKINIGEKPLQVVTGVEVTKGQKETKLLKDQIVICETELPEEEDMVIIRTSDKTRLPCPLRYLAEVAPS</sequence>
<evidence type="ECO:0000256" key="1">
    <source>
        <dbReference type="ARBA" id="ARBA00004236"/>
    </source>
</evidence>
<dbReference type="InterPro" id="IPR001452">
    <property type="entry name" value="SH3_domain"/>
</dbReference>
<dbReference type="GO" id="GO:0008270">
    <property type="term" value="F:zinc ion binding"/>
    <property type="evidence" value="ECO:0007669"/>
    <property type="project" value="UniProtKB-KW"/>
</dbReference>
<dbReference type="Pfam" id="PF07653">
    <property type="entry name" value="SH3_2"/>
    <property type="match status" value="1"/>
</dbReference>
<dbReference type="PANTHER" id="PTHR15135">
    <property type="entry name" value="STAC"/>
    <property type="match status" value="1"/>
</dbReference>
<dbReference type="GO" id="GO:1903078">
    <property type="term" value="P:positive regulation of protein localization to plasma membrane"/>
    <property type="evidence" value="ECO:0007669"/>
    <property type="project" value="TreeGrafter"/>
</dbReference>
<keyword evidence="3 9" id="KW-0728">SH3 domain</keyword>
<feature type="chain" id="PRO_5042174221" description="SH3 domain-containing protein" evidence="11">
    <location>
        <begin position="18"/>
        <end position="334"/>
    </location>
</feature>
<evidence type="ECO:0000256" key="8">
    <source>
        <dbReference type="ARBA" id="ARBA00023136"/>
    </source>
</evidence>
<feature type="compositionally biased region" description="Polar residues" evidence="10">
    <location>
        <begin position="191"/>
        <end position="205"/>
    </location>
</feature>
<evidence type="ECO:0000256" key="3">
    <source>
        <dbReference type="ARBA" id="ARBA00022443"/>
    </source>
</evidence>
<proteinExistence type="predicted"/>
<evidence type="ECO:0000256" key="6">
    <source>
        <dbReference type="ARBA" id="ARBA00022737"/>
    </source>
</evidence>
<evidence type="ECO:0000256" key="7">
    <source>
        <dbReference type="ARBA" id="ARBA00022771"/>
    </source>
</evidence>
<comment type="caution">
    <text evidence="13">The sequence shown here is derived from an EMBL/GenBank/DDBJ whole genome shotgun (WGS) entry which is preliminary data.</text>
</comment>
<dbReference type="PROSITE" id="PS50002">
    <property type="entry name" value="SH3"/>
    <property type="match status" value="1"/>
</dbReference>
<protein>
    <recommendedName>
        <fullName evidence="12">SH3 domain-containing protein</fullName>
    </recommendedName>
</protein>
<dbReference type="AlphaFoldDB" id="A0AAD9IYV8"/>
<dbReference type="PANTHER" id="PTHR15135:SF7">
    <property type="entry name" value="STAC-LIKE, ISOFORM J"/>
    <property type="match status" value="1"/>
</dbReference>
<keyword evidence="11" id="KW-0732">Signal</keyword>
<keyword evidence="8" id="KW-0472">Membrane</keyword>
<keyword evidence="14" id="KW-1185">Reference proteome</keyword>
<evidence type="ECO:0000256" key="5">
    <source>
        <dbReference type="ARBA" id="ARBA00022490"/>
    </source>
</evidence>
<feature type="region of interest" description="Disordered" evidence="10">
    <location>
        <begin position="185"/>
        <end position="206"/>
    </location>
</feature>
<evidence type="ECO:0000256" key="11">
    <source>
        <dbReference type="SAM" id="SignalP"/>
    </source>
</evidence>
<dbReference type="Proteomes" id="UP001208570">
    <property type="component" value="Unassembled WGS sequence"/>
</dbReference>
<evidence type="ECO:0000259" key="12">
    <source>
        <dbReference type="PROSITE" id="PS50002"/>
    </source>
</evidence>
<evidence type="ECO:0000256" key="9">
    <source>
        <dbReference type="PROSITE-ProRule" id="PRU00192"/>
    </source>
</evidence>
<dbReference type="SMART" id="SM00326">
    <property type="entry name" value="SH3"/>
    <property type="match status" value="1"/>
</dbReference>
<dbReference type="GO" id="GO:0005886">
    <property type="term" value="C:plasma membrane"/>
    <property type="evidence" value="ECO:0007669"/>
    <property type="project" value="UniProtKB-SubCell"/>
</dbReference>
<keyword evidence="6" id="KW-0677">Repeat</keyword>
<gene>
    <name evidence="13" type="ORF">LSH36_934g02041</name>
</gene>
<feature type="domain" description="SH3" evidence="12">
    <location>
        <begin position="211"/>
        <end position="270"/>
    </location>
</feature>
<keyword evidence="4" id="KW-1003">Cell membrane</keyword>
<dbReference type="InterPro" id="IPR039688">
    <property type="entry name" value="STAC1/2/3"/>
</dbReference>
<reference evidence="13" key="1">
    <citation type="journal article" date="2023" name="Mol. Biol. Evol.">
        <title>Third-Generation Sequencing Reveals the Adaptive Role of the Epigenome in Three Deep-Sea Polychaetes.</title>
        <authorList>
            <person name="Perez M."/>
            <person name="Aroh O."/>
            <person name="Sun Y."/>
            <person name="Lan Y."/>
            <person name="Juniper S.K."/>
            <person name="Young C.R."/>
            <person name="Angers B."/>
            <person name="Qian P.Y."/>
        </authorList>
    </citation>
    <scope>NUCLEOTIDE SEQUENCE</scope>
    <source>
        <strain evidence="13">P08H-3</strain>
    </source>
</reference>
<dbReference type="InterPro" id="IPR036028">
    <property type="entry name" value="SH3-like_dom_sf"/>
</dbReference>
<organism evidence="13 14">
    <name type="scientific">Paralvinella palmiformis</name>
    <dbReference type="NCBI Taxonomy" id="53620"/>
    <lineage>
        <taxon>Eukaryota</taxon>
        <taxon>Metazoa</taxon>
        <taxon>Spiralia</taxon>
        <taxon>Lophotrochozoa</taxon>
        <taxon>Annelida</taxon>
        <taxon>Polychaeta</taxon>
        <taxon>Sedentaria</taxon>
        <taxon>Canalipalpata</taxon>
        <taxon>Terebellida</taxon>
        <taxon>Terebelliformia</taxon>
        <taxon>Alvinellidae</taxon>
        <taxon>Paralvinella</taxon>
    </lineage>
</organism>
<dbReference type="GO" id="GO:0003009">
    <property type="term" value="P:skeletal muscle contraction"/>
    <property type="evidence" value="ECO:0007669"/>
    <property type="project" value="TreeGrafter"/>
</dbReference>
<dbReference type="Gene3D" id="2.30.30.40">
    <property type="entry name" value="SH3 Domains"/>
    <property type="match status" value="1"/>
</dbReference>
<evidence type="ECO:0000256" key="2">
    <source>
        <dbReference type="ARBA" id="ARBA00004496"/>
    </source>
</evidence>
<dbReference type="Pfam" id="PF26085">
    <property type="entry name" value="SH3_20"/>
    <property type="match status" value="1"/>
</dbReference>
<keyword evidence="5" id="KW-0963">Cytoplasm</keyword>
<keyword evidence="7" id="KW-0862">Zinc</keyword>
<keyword evidence="7" id="KW-0479">Metal-binding</keyword>
<dbReference type="SUPFAM" id="SSF50044">
    <property type="entry name" value="SH3-domain"/>
    <property type="match status" value="1"/>
</dbReference>
<feature type="region of interest" description="Disordered" evidence="10">
    <location>
        <begin position="84"/>
        <end position="146"/>
    </location>
</feature>
<comment type="subcellular location">
    <subcellularLocation>
        <location evidence="1">Cell membrane</location>
    </subcellularLocation>
    <subcellularLocation>
        <location evidence="2">Cytoplasm</location>
    </subcellularLocation>
</comment>
<name>A0AAD9IYV8_9ANNE</name>
<feature type="region of interest" description="Disordered" evidence="10">
    <location>
        <begin position="39"/>
        <end position="65"/>
    </location>
</feature>
<dbReference type="GO" id="GO:0005737">
    <property type="term" value="C:cytoplasm"/>
    <property type="evidence" value="ECO:0007669"/>
    <property type="project" value="UniProtKB-SubCell"/>
</dbReference>
<keyword evidence="7" id="KW-0863">Zinc-finger</keyword>
<evidence type="ECO:0000313" key="14">
    <source>
        <dbReference type="Proteomes" id="UP001208570"/>
    </source>
</evidence>
<dbReference type="PRINTS" id="PR00452">
    <property type="entry name" value="SH3DOMAIN"/>
</dbReference>
<evidence type="ECO:0000313" key="13">
    <source>
        <dbReference type="EMBL" id="KAK2142610.1"/>
    </source>
</evidence>
<feature type="signal peptide" evidence="11">
    <location>
        <begin position="1"/>
        <end position="17"/>
    </location>
</feature>
<dbReference type="InterPro" id="IPR059031">
    <property type="entry name" value="SH3_20"/>
</dbReference>
<evidence type="ECO:0000256" key="10">
    <source>
        <dbReference type="SAM" id="MobiDB-lite"/>
    </source>
</evidence>